<proteinExistence type="predicted"/>
<dbReference type="NCBIfam" id="TIGR01509">
    <property type="entry name" value="HAD-SF-IA-v3"/>
    <property type="match status" value="1"/>
</dbReference>
<dbReference type="InterPro" id="IPR023214">
    <property type="entry name" value="HAD_sf"/>
</dbReference>
<dbReference type="InterPro" id="IPR036412">
    <property type="entry name" value="HAD-like_sf"/>
</dbReference>
<dbReference type="InterPro" id="IPR023198">
    <property type="entry name" value="PGP-like_dom2"/>
</dbReference>
<dbReference type="PANTHER" id="PTHR18901:SF38">
    <property type="entry name" value="PSEUDOURIDINE-5'-PHOSPHATASE"/>
    <property type="match status" value="1"/>
</dbReference>
<name>A0A0G0GNP6_9BACT</name>
<dbReference type="InterPro" id="IPR006439">
    <property type="entry name" value="HAD-SF_hydro_IA"/>
</dbReference>
<organism evidence="1 2">
    <name type="scientific">Candidatus Magasanikbacteria bacterium GW2011_GWC2_37_14</name>
    <dbReference type="NCBI Taxonomy" id="1619046"/>
    <lineage>
        <taxon>Bacteria</taxon>
        <taxon>Candidatus Magasanikiibacteriota</taxon>
    </lineage>
</organism>
<comment type="caution">
    <text evidence="1">The sequence shown here is derived from an EMBL/GenBank/DDBJ whole genome shotgun (WGS) entry which is preliminary data.</text>
</comment>
<dbReference type="InterPro" id="IPR041492">
    <property type="entry name" value="HAD_2"/>
</dbReference>
<dbReference type="Gene3D" id="3.40.50.1000">
    <property type="entry name" value="HAD superfamily/HAD-like"/>
    <property type="match status" value="1"/>
</dbReference>
<dbReference type="AlphaFoldDB" id="A0A0G0GNP6"/>
<gene>
    <name evidence="1" type="ORF">US42_C0005G0010</name>
</gene>
<evidence type="ECO:0000313" key="2">
    <source>
        <dbReference type="Proteomes" id="UP000034849"/>
    </source>
</evidence>
<dbReference type="Proteomes" id="UP000034849">
    <property type="component" value="Unassembled WGS sequence"/>
</dbReference>
<dbReference type="NCBIfam" id="TIGR01549">
    <property type="entry name" value="HAD-SF-IA-v1"/>
    <property type="match status" value="1"/>
</dbReference>
<dbReference type="Gene3D" id="1.10.150.240">
    <property type="entry name" value="Putative phosphatase, domain 2"/>
    <property type="match status" value="1"/>
</dbReference>
<accession>A0A0G0GNP6</accession>
<dbReference type="SUPFAM" id="SSF56784">
    <property type="entry name" value="HAD-like"/>
    <property type="match status" value="1"/>
</dbReference>
<dbReference type="SFLD" id="SFLDG01129">
    <property type="entry name" value="C1.5:_HAD__Beta-PGM__Phosphata"/>
    <property type="match status" value="1"/>
</dbReference>
<keyword evidence="1" id="KW-0378">Hydrolase</keyword>
<dbReference type="Pfam" id="PF13419">
    <property type="entry name" value="HAD_2"/>
    <property type="match status" value="1"/>
</dbReference>
<reference evidence="1 2" key="1">
    <citation type="journal article" date="2015" name="Nature">
        <title>rRNA introns, odd ribosomes, and small enigmatic genomes across a large radiation of phyla.</title>
        <authorList>
            <person name="Brown C.T."/>
            <person name="Hug L.A."/>
            <person name="Thomas B.C."/>
            <person name="Sharon I."/>
            <person name="Castelle C.J."/>
            <person name="Singh A."/>
            <person name="Wilkins M.J."/>
            <person name="Williams K.H."/>
            <person name="Banfield J.F."/>
        </authorList>
    </citation>
    <scope>NUCLEOTIDE SEQUENCE [LARGE SCALE GENOMIC DNA]</scope>
</reference>
<dbReference type="STRING" id="1619046.US42_C0005G0010"/>
<dbReference type="SFLD" id="SFLDS00003">
    <property type="entry name" value="Haloacid_Dehalogenase"/>
    <property type="match status" value="1"/>
</dbReference>
<evidence type="ECO:0000313" key="1">
    <source>
        <dbReference type="EMBL" id="KKQ27785.1"/>
    </source>
</evidence>
<protein>
    <submittedName>
        <fullName evidence="1">HAD-superfamily hydrolase, subfamily IA, variant 3</fullName>
    </submittedName>
</protein>
<dbReference type="PANTHER" id="PTHR18901">
    <property type="entry name" value="2-DEOXYGLUCOSE-6-PHOSPHATE PHOSPHATASE 2"/>
    <property type="match status" value="1"/>
</dbReference>
<dbReference type="EMBL" id="LBSX01000005">
    <property type="protein sequence ID" value="KKQ27785.1"/>
    <property type="molecule type" value="Genomic_DNA"/>
</dbReference>
<dbReference type="GO" id="GO:0016787">
    <property type="term" value="F:hydrolase activity"/>
    <property type="evidence" value="ECO:0007669"/>
    <property type="project" value="UniProtKB-KW"/>
</dbReference>
<dbReference type="SFLD" id="SFLDG01135">
    <property type="entry name" value="C1.5.6:_HAD__Beta-PGM__Phospha"/>
    <property type="match status" value="1"/>
</dbReference>
<sequence>MTVKIMKYKAIIFDTDGVLVDNYQAWLAFDRQFLAQYNVVPDDAYIAYCNGRSEEEVVRWVKEKFKISDSIEKITESRQDYIKDIYQKYSQQQKNAEELLKKIKASDFKIALASGAKLWMIETILKRFNWGQYFEQVVSSDHVNYCGKPNPEIYLHTARLLGVKPEECIVFEDSENGVVSAKNAGMTCIGYKNIYINDNLSRADFIVDDLMDKKVLEFLNI</sequence>